<dbReference type="SUPFAM" id="SSF88697">
    <property type="entry name" value="PUA domain-like"/>
    <property type="match status" value="1"/>
</dbReference>
<dbReference type="InterPro" id="IPR003111">
    <property type="entry name" value="Lon_prtase_N"/>
</dbReference>
<evidence type="ECO:0000259" key="1">
    <source>
        <dbReference type="PROSITE" id="PS51787"/>
    </source>
</evidence>
<dbReference type="PROSITE" id="PS51787">
    <property type="entry name" value="LON_N"/>
    <property type="match status" value="1"/>
</dbReference>
<gene>
    <name evidence="2" type="ORF">WI372_05720</name>
</gene>
<dbReference type="PANTHER" id="PTHR46732:SF8">
    <property type="entry name" value="ATP-DEPENDENT PROTEASE LA (LON) DOMAIN PROTEIN"/>
    <property type="match status" value="1"/>
</dbReference>
<name>A0ABU9E8S0_9BACT</name>
<sequence length="206" mass="23687">MVRLPLFPLPVVLFPGASMPLHIFEPRYRSMVARCLETDRRFGLIYHDADEQGPFMNEAGRVGCVAEIDRYQPLPDGRSLIRIRGVHRFRIIEGLDDSPEPWYEATVAPYEDIVHPRAEAIRTVRDRTLRLLLEVLQTLPEPPDEVPCFALDRDLSYQLAPLVQIDGRWHQSLLELRDETYRLERLDAVFQAGVDRTAPDEEEGAA</sequence>
<dbReference type="SMART" id="SM00464">
    <property type="entry name" value="LON"/>
    <property type="match status" value="1"/>
</dbReference>
<dbReference type="InterPro" id="IPR015947">
    <property type="entry name" value="PUA-like_sf"/>
</dbReference>
<keyword evidence="3" id="KW-1185">Reference proteome</keyword>
<evidence type="ECO:0000313" key="3">
    <source>
        <dbReference type="Proteomes" id="UP001484239"/>
    </source>
</evidence>
<accession>A0ABU9E8S0</accession>
<proteinExistence type="predicted"/>
<evidence type="ECO:0000313" key="2">
    <source>
        <dbReference type="EMBL" id="MEK9500467.1"/>
    </source>
</evidence>
<dbReference type="Gene3D" id="2.30.130.40">
    <property type="entry name" value="LON domain-like"/>
    <property type="match status" value="1"/>
</dbReference>
<organism evidence="2 3">
    <name type="scientific">Gaopeijia maritima</name>
    <dbReference type="NCBI Taxonomy" id="3119007"/>
    <lineage>
        <taxon>Bacteria</taxon>
        <taxon>Pseudomonadati</taxon>
        <taxon>Gemmatimonadota</taxon>
        <taxon>Longimicrobiia</taxon>
        <taxon>Gaopeijiales</taxon>
        <taxon>Gaopeijiaceae</taxon>
        <taxon>Gaopeijia</taxon>
    </lineage>
</organism>
<protein>
    <submittedName>
        <fullName evidence="2">LON peptidase substrate-binding domain-containing protein</fullName>
    </submittedName>
</protein>
<dbReference type="InterPro" id="IPR046336">
    <property type="entry name" value="Lon_prtase_N_sf"/>
</dbReference>
<dbReference type="EMBL" id="JBBHLI010000002">
    <property type="protein sequence ID" value="MEK9500467.1"/>
    <property type="molecule type" value="Genomic_DNA"/>
</dbReference>
<dbReference type="Pfam" id="PF02190">
    <property type="entry name" value="LON_substr_bdg"/>
    <property type="match status" value="1"/>
</dbReference>
<dbReference type="PANTHER" id="PTHR46732">
    <property type="entry name" value="ATP-DEPENDENT PROTEASE LA (LON) DOMAIN PROTEIN"/>
    <property type="match status" value="1"/>
</dbReference>
<feature type="domain" description="Lon N-terminal" evidence="1">
    <location>
        <begin position="1"/>
        <end position="194"/>
    </location>
</feature>
<dbReference type="RefSeq" id="WP_405274848.1">
    <property type="nucleotide sequence ID" value="NZ_JBBHLI010000002.1"/>
</dbReference>
<dbReference type="Proteomes" id="UP001484239">
    <property type="component" value="Unassembled WGS sequence"/>
</dbReference>
<reference evidence="2 3" key="1">
    <citation type="submission" date="2024-02" db="EMBL/GenBank/DDBJ databases">
        <title>A novel Gemmatimonadota bacterium.</title>
        <authorList>
            <person name="Du Z.-J."/>
            <person name="Ye Y.-Q."/>
        </authorList>
    </citation>
    <scope>NUCLEOTIDE SEQUENCE [LARGE SCALE GENOMIC DNA]</scope>
    <source>
        <strain evidence="2 3">DH-20</strain>
    </source>
</reference>
<comment type="caution">
    <text evidence="2">The sequence shown here is derived from an EMBL/GenBank/DDBJ whole genome shotgun (WGS) entry which is preliminary data.</text>
</comment>